<organism evidence="2 3">
    <name type="scientific">Cuscuta epithymum</name>
    <dbReference type="NCBI Taxonomy" id="186058"/>
    <lineage>
        <taxon>Eukaryota</taxon>
        <taxon>Viridiplantae</taxon>
        <taxon>Streptophyta</taxon>
        <taxon>Embryophyta</taxon>
        <taxon>Tracheophyta</taxon>
        <taxon>Spermatophyta</taxon>
        <taxon>Magnoliopsida</taxon>
        <taxon>eudicotyledons</taxon>
        <taxon>Gunneridae</taxon>
        <taxon>Pentapetalae</taxon>
        <taxon>asterids</taxon>
        <taxon>lamiids</taxon>
        <taxon>Solanales</taxon>
        <taxon>Convolvulaceae</taxon>
        <taxon>Cuscuteae</taxon>
        <taxon>Cuscuta</taxon>
        <taxon>Cuscuta subgen. Cuscuta</taxon>
    </lineage>
</organism>
<feature type="compositionally biased region" description="Basic and acidic residues" evidence="1">
    <location>
        <begin position="211"/>
        <end position="227"/>
    </location>
</feature>
<reference evidence="2" key="1">
    <citation type="submission" date="2022-07" db="EMBL/GenBank/DDBJ databases">
        <authorList>
            <person name="Macas J."/>
            <person name="Novak P."/>
            <person name="Neumann P."/>
        </authorList>
    </citation>
    <scope>NUCLEOTIDE SEQUENCE</scope>
</reference>
<feature type="region of interest" description="Disordered" evidence="1">
    <location>
        <begin position="211"/>
        <end position="230"/>
    </location>
</feature>
<feature type="region of interest" description="Disordered" evidence="1">
    <location>
        <begin position="159"/>
        <end position="180"/>
    </location>
</feature>
<dbReference type="EMBL" id="CAMAPF010000949">
    <property type="protein sequence ID" value="CAH9128459.1"/>
    <property type="molecule type" value="Genomic_DNA"/>
</dbReference>
<protein>
    <submittedName>
        <fullName evidence="2">Uncharacterized protein</fullName>
    </submittedName>
</protein>
<dbReference type="AlphaFoldDB" id="A0AAV0EYY3"/>
<feature type="region of interest" description="Disordered" evidence="1">
    <location>
        <begin position="321"/>
        <end position="340"/>
    </location>
</feature>
<evidence type="ECO:0000256" key="1">
    <source>
        <dbReference type="SAM" id="MobiDB-lite"/>
    </source>
</evidence>
<dbReference type="PANTHER" id="PTHR34194">
    <property type="entry name" value="F14J8.16 PROTEIN"/>
    <property type="match status" value="1"/>
</dbReference>
<feature type="compositionally biased region" description="Basic and acidic residues" evidence="1">
    <location>
        <begin position="29"/>
        <end position="45"/>
    </location>
</feature>
<feature type="region of interest" description="Disordered" evidence="1">
    <location>
        <begin position="419"/>
        <end position="444"/>
    </location>
</feature>
<feature type="region of interest" description="Disordered" evidence="1">
    <location>
        <begin position="29"/>
        <end position="53"/>
    </location>
</feature>
<dbReference type="Proteomes" id="UP001152523">
    <property type="component" value="Unassembled WGS sequence"/>
</dbReference>
<accession>A0AAV0EYY3</accession>
<dbReference type="PANTHER" id="PTHR34194:SF2">
    <property type="entry name" value="F14J8.16 PROTEIN"/>
    <property type="match status" value="1"/>
</dbReference>
<comment type="caution">
    <text evidence="2">The sequence shown here is derived from an EMBL/GenBank/DDBJ whole genome shotgun (WGS) entry which is preliminary data.</text>
</comment>
<proteinExistence type="predicted"/>
<keyword evidence="3" id="KW-1185">Reference proteome</keyword>
<evidence type="ECO:0000313" key="3">
    <source>
        <dbReference type="Proteomes" id="UP001152523"/>
    </source>
</evidence>
<sequence>MTARVRNLYGRSHFEDTDYLSYLEIKYSSPERGRSPERSDSRPVDDDNDDFDPQYVMFLNNTKQKGINSYLTTLEENGLVTFIDYEKEGSSSDEWDENGNLSSKVKNRKHDSEGSKFEEEITIDGDYGDHKRYLEKGNNSYVSTLEENGLLTFIDYEKEGSSSDESDENNNLSSKVKNRKHDSEGFKFEEEITIDGDYKRYLNIRYGSHQEGDAERGYNSDHNKHDANGNTDYDPDYVLFLKSTKEKGNNSYVTTLEENGLLTFIDYEKEGSSSDEWDENNSLSSTVKNREYDSEGSKFEEVMIDGDYKRYLEIRYGSHQEGDAERGYNPDHNKDDANGNKDYDPDYVMFLNSIKCDGVSYATAFEANGVRTFINYEKEGNCSADRNDDLTCALKKGRKGDKVEGNYWKNVKGKMSNGVKKGGLGSSDVPNTKEDEMVQPFTPLPKGERAIHKNQQRRITRSNSIKIQKTSQTIPEENYVDKDYALLLQAMKLHCEGNASKTVSPNKHAVENDYDDSGDDEVVEIDYSKFSNAGRSHPFSPQVHYCEAGNAFEPVYKDEDSEFRQKVITFLKRPFDQTEYEKLLHDVKVQKPVERNLELRHGRDKYCPLDRNGKSYLDYFEDFNNKFEQASSNKYKTLNILRGFFFWLQNITQEGAFKPWNDPTCLAVIPGFG</sequence>
<name>A0AAV0EYY3_9ASTE</name>
<feature type="region of interest" description="Disordered" evidence="1">
    <location>
        <begin position="90"/>
        <end position="117"/>
    </location>
</feature>
<gene>
    <name evidence="2" type="ORF">CEPIT_LOCUS29096</name>
</gene>
<evidence type="ECO:0000313" key="2">
    <source>
        <dbReference type="EMBL" id="CAH9128459.1"/>
    </source>
</evidence>